<keyword evidence="12" id="KW-1185">Reference proteome</keyword>
<dbReference type="InParanoid" id="A0A1Y1Z3K5"/>
<comment type="similarity">
    <text evidence="3 10">Belongs to the UbiA prenyltransferase family.</text>
</comment>
<keyword evidence="6 10" id="KW-1133">Transmembrane helix</keyword>
<dbReference type="FunFam" id="1.20.120.1780:FF:000001">
    <property type="entry name" value="4-hydroxybenzoate octaprenyltransferase"/>
    <property type="match status" value="1"/>
</dbReference>
<evidence type="ECO:0000256" key="9">
    <source>
        <dbReference type="ARBA" id="ARBA00058997"/>
    </source>
</evidence>
<evidence type="ECO:0000313" key="12">
    <source>
        <dbReference type="Proteomes" id="UP000193498"/>
    </source>
</evidence>
<dbReference type="EMBL" id="MCFE01000031">
    <property type="protein sequence ID" value="ORY04853.1"/>
    <property type="molecule type" value="Genomic_DNA"/>
</dbReference>
<reference evidence="11 12" key="1">
    <citation type="submission" date="2016-07" db="EMBL/GenBank/DDBJ databases">
        <title>Pervasive Adenine N6-methylation of Active Genes in Fungi.</title>
        <authorList>
            <consortium name="DOE Joint Genome Institute"/>
            <person name="Mondo S.J."/>
            <person name="Dannebaum R.O."/>
            <person name="Kuo R.C."/>
            <person name="Labutti K."/>
            <person name="Haridas S."/>
            <person name="Kuo A."/>
            <person name="Salamov A."/>
            <person name="Ahrendt S.R."/>
            <person name="Lipzen A."/>
            <person name="Sullivan W."/>
            <person name="Andreopoulos W.B."/>
            <person name="Clum A."/>
            <person name="Lindquist E."/>
            <person name="Daum C."/>
            <person name="Ramamoorthy G.K."/>
            <person name="Gryganskyi A."/>
            <person name="Culley D."/>
            <person name="Magnuson J.K."/>
            <person name="James T.Y."/>
            <person name="O'Malley M.A."/>
            <person name="Stajich J.E."/>
            <person name="Spatafora J.W."/>
            <person name="Visel A."/>
            <person name="Grigoriev I.V."/>
        </authorList>
    </citation>
    <scope>NUCLEOTIDE SEQUENCE [LARGE SCALE GENOMIC DNA]</scope>
    <source>
        <strain evidence="11 12">CBS 931.73</strain>
    </source>
</reference>
<dbReference type="FunFam" id="1.10.357.140:FF:000003">
    <property type="entry name" value="4-hydroxybenzoate polyprenyltransferase, mitochondrial"/>
    <property type="match status" value="1"/>
</dbReference>
<evidence type="ECO:0000256" key="10">
    <source>
        <dbReference type="HAMAP-Rule" id="MF_03189"/>
    </source>
</evidence>
<dbReference type="GO" id="GO:0008299">
    <property type="term" value="P:isoprenoid biosynthetic process"/>
    <property type="evidence" value="ECO:0007669"/>
    <property type="project" value="UniProtKB-UniRule"/>
</dbReference>
<organism evidence="11 12">
    <name type="scientific">Basidiobolus meristosporus CBS 931.73</name>
    <dbReference type="NCBI Taxonomy" id="1314790"/>
    <lineage>
        <taxon>Eukaryota</taxon>
        <taxon>Fungi</taxon>
        <taxon>Fungi incertae sedis</taxon>
        <taxon>Zoopagomycota</taxon>
        <taxon>Entomophthoromycotina</taxon>
        <taxon>Basidiobolomycetes</taxon>
        <taxon>Basidiobolales</taxon>
        <taxon>Basidiobolaceae</taxon>
        <taxon>Basidiobolus</taxon>
    </lineage>
</organism>
<evidence type="ECO:0000256" key="6">
    <source>
        <dbReference type="ARBA" id="ARBA00022989"/>
    </source>
</evidence>
<keyword evidence="10" id="KW-0496">Mitochondrion</keyword>
<dbReference type="InterPro" id="IPR039653">
    <property type="entry name" value="Prenyltransferase"/>
</dbReference>
<dbReference type="GO" id="GO:0005743">
    <property type="term" value="C:mitochondrial inner membrane"/>
    <property type="evidence" value="ECO:0007669"/>
    <property type="project" value="UniProtKB-SubCell"/>
</dbReference>
<comment type="catalytic activity">
    <reaction evidence="8 10">
        <text>an all-trans-polyprenyl diphosphate + 4-hydroxybenzoate = a 4-hydroxy-3-(all-trans-polyprenyl)benzoate + diphosphate</text>
        <dbReference type="Rhea" id="RHEA:44504"/>
        <dbReference type="Rhea" id="RHEA-COMP:9514"/>
        <dbReference type="Rhea" id="RHEA-COMP:9564"/>
        <dbReference type="ChEBI" id="CHEBI:17879"/>
        <dbReference type="ChEBI" id="CHEBI:33019"/>
        <dbReference type="ChEBI" id="CHEBI:58914"/>
        <dbReference type="ChEBI" id="CHEBI:78396"/>
        <dbReference type="EC" id="2.5.1.39"/>
    </reaction>
</comment>
<dbReference type="HAMAP" id="MF_01635">
    <property type="entry name" value="UbiA"/>
    <property type="match status" value="1"/>
</dbReference>
<evidence type="ECO:0000256" key="3">
    <source>
        <dbReference type="ARBA" id="ARBA00005985"/>
    </source>
</evidence>
<comment type="subcellular location">
    <subcellularLocation>
        <location evidence="2 10">Mitochondrion inner membrane</location>
        <topology evidence="2 10">Multi-pass membrane protein</topology>
        <orientation evidence="2 10">Matrix side</orientation>
    </subcellularLocation>
</comment>
<comment type="function">
    <text evidence="9 10">Catalyzes the prenylation of para-hydroxybenzoate (PHB) with an all-trans polyprenyl group. Mediates the second step in the final reaction sequence of coenzyme Q (CoQ) biosynthesis, which is the condensation of the polyisoprenoid side chain with PHB, generating the first membrane-bound Q intermediate.</text>
</comment>
<evidence type="ECO:0000256" key="5">
    <source>
        <dbReference type="ARBA" id="ARBA00022692"/>
    </source>
</evidence>
<dbReference type="PANTHER" id="PTHR11048">
    <property type="entry name" value="PRENYLTRANSFERASES"/>
    <property type="match status" value="1"/>
</dbReference>
<evidence type="ECO:0000313" key="11">
    <source>
        <dbReference type="EMBL" id="ORY04853.1"/>
    </source>
</evidence>
<dbReference type="InterPro" id="IPR044878">
    <property type="entry name" value="UbiA_sf"/>
</dbReference>
<evidence type="ECO:0000256" key="7">
    <source>
        <dbReference type="ARBA" id="ARBA00023136"/>
    </source>
</evidence>
<dbReference type="FunCoup" id="A0A1Y1Z3K5">
    <property type="interactions" value="348"/>
</dbReference>
<dbReference type="UniPathway" id="UPA00232"/>
<gene>
    <name evidence="11" type="ORF">K493DRAFT_275604</name>
</gene>
<dbReference type="NCBIfam" id="TIGR01474">
    <property type="entry name" value="ubiA_proteo"/>
    <property type="match status" value="1"/>
</dbReference>
<dbReference type="PANTHER" id="PTHR11048:SF28">
    <property type="entry name" value="4-HYDROXYBENZOATE POLYPRENYLTRANSFERASE, MITOCHONDRIAL"/>
    <property type="match status" value="1"/>
</dbReference>
<keyword evidence="5 10" id="KW-0812">Transmembrane</keyword>
<proteinExistence type="inferred from homology"/>
<evidence type="ECO:0000256" key="1">
    <source>
        <dbReference type="ARBA" id="ARBA00001946"/>
    </source>
</evidence>
<evidence type="ECO:0000256" key="8">
    <source>
        <dbReference type="ARBA" id="ARBA00052313"/>
    </source>
</evidence>
<dbReference type="Proteomes" id="UP000193498">
    <property type="component" value="Unassembled WGS sequence"/>
</dbReference>
<keyword evidence="7 10" id="KW-0472">Membrane</keyword>
<evidence type="ECO:0000256" key="2">
    <source>
        <dbReference type="ARBA" id="ARBA00004292"/>
    </source>
</evidence>
<dbReference type="PROSITE" id="PS00943">
    <property type="entry name" value="UBIA"/>
    <property type="match status" value="1"/>
</dbReference>
<dbReference type="Pfam" id="PF01040">
    <property type="entry name" value="UbiA"/>
    <property type="match status" value="1"/>
</dbReference>
<dbReference type="InterPro" id="IPR006370">
    <property type="entry name" value="HB_polyprenyltransferase-like"/>
</dbReference>
<feature type="transmembrane region" description="Helical" evidence="10">
    <location>
        <begin position="246"/>
        <end position="265"/>
    </location>
</feature>
<dbReference type="InterPro" id="IPR030470">
    <property type="entry name" value="UbiA_prenylTrfase_CS"/>
</dbReference>
<dbReference type="EC" id="2.5.1.39" evidence="10"/>
<keyword evidence="10" id="KW-0999">Mitochondrion inner membrane</keyword>
<keyword evidence="4 10" id="KW-0808">Transferase</keyword>
<evidence type="ECO:0000256" key="4">
    <source>
        <dbReference type="ARBA" id="ARBA00022679"/>
    </source>
</evidence>
<keyword evidence="10" id="KW-0414">Isoprene biosynthesis</keyword>
<dbReference type="Gene3D" id="1.10.357.140">
    <property type="entry name" value="UbiA prenyltransferase"/>
    <property type="match status" value="1"/>
</dbReference>
<dbReference type="InterPro" id="IPR000537">
    <property type="entry name" value="UbiA_prenyltransferase"/>
</dbReference>
<sequence>MSFFNCARSLRPAYLAGRLQPIPSVLTRGLVPGSKVLPLRAFHQRALLSKFSSGLSTIRPHVFTKSRPAFTQCLTFSTKTSTEQEQPEAQPKKNVYSTWIDRLPSSIAPYAYLTRIDKPIGTWLLYWPCTWSISMATFAHNLPIQDSLKMMALFGIGAVIMRGAGCTINDMWDKDFDNRVERTKTRPIASGDVTQFQALCFLGLQLSAGLGVLTQLNMYSILLGASSMGLVITYPLMKRVTYWPQVVLGLAFNWGALLGWSAMVGSSNWEVTLPLYVSGVYWTLFYDTIYAHQDKKDDIQIGVKSTALRFGEKTPEWLTGFAVSSVGLLGLAGYMNGHGLPFYMGLSAAAAHYAWQLKTVDYNSTQSCWAKFTSNTQLGGLIFAGIWGDILLQRICA</sequence>
<dbReference type="AlphaFoldDB" id="A0A1Y1Z3K5"/>
<comment type="cofactor">
    <cofactor evidence="1 10">
        <name>Mg(2+)</name>
        <dbReference type="ChEBI" id="CHEBI:18420"/>
    </cofactor>
</comment>
<dbReference type="CDD" id="cd13959">
    <property type="entry name" value="PT_UbiA_COQ2"/>
    <property type="match status" value="1"/>
</dbReference>
<comment type="caution">
    <text evidence="11">The sequence shown here is derived from an EMBL/GenBank/DDBJ whole genome shotgun (WGS) entry which is preliminary data.</text>
</comment>
<accession>A0A1Y1Z3K5</accession>
<comment type="pathway">
    <text evidence="10">Cofactor biosynthesis; ubiquinone biosynthesis.</text>
</comment>
<dbReference type="OrthoDB" id="18170at2759"/>
<dbReference type="GO" id="GO:0008412">
    <property type="term" value="F:4-hydroxybenzoate polyprenyltransferase activity"/>
    <property type="evidence" value="ECO:0007669"/>
    <property type="project" value="UniProtKB-EC"/>
</dbReference>
<dbReference type="GO" id="GO:0006744">
    <property type="term" value="P:ubiquinone biosynthetic process"/>
    <property type="evidence" value="ECO:0007669"/>
    <property type="project" value="UniProtKB-UniRule"/>
</dbReference>
<name>A0A1Y1Z3K5_9FUNG</name>
<feature type="transmembrane region" description="Helical" evidence="10">
    <location>
        <begin position="219"/>
        <end position="237"/>
    </location>
</feature>
<dbReference type="STRING" id="1314790.A0A1Y1Z3K5"/>
<keyword evidence="10" id="KW-0831">Ubiquinone biosynthesis</keyword>
<protein>
    <recommendedName>
        <fullName evidence="10">4-hydroxybenzoate polyprenyltransferase, mitochondrial</fullName>
        <shortName evidence="10">4-HB polyprenyltransferase</shortName>
        <ecNumber evidence="10">2.5.1.39</ecNumber>
    </recommendedName>
    <alternativeName>
        <fullName evidence="10">Para-hydroxybenzoate--polyprenyltransferase</fullName>
        <shortName evidence="10">PHB:PPT</shortName>
        <shortName evidence="10">PHB:polyprenyltransferase</shortName>
    </alternativeName>
</protein>
<dbReference type="Gene3D" id="1.20.120.1780">
    <property type="entry name" value="UbiA prenyltransferase"/>
    <property type="match status" value="1"/>
</dbReference>